<dbReference type="PROSITE" id="PS50853">
    <property type="entry name" value="FN3"/>
    <property type="match status" value="1"/>
</dbReference>
<dbReference type="Pfam" id="PF21254">
    <property type="entry name" value="AGA-YXIM_GBD"/>
    <property type="match status" value="1"/>
</dbReference>
<evidence type="ECO:0000259" key="4">
    <source>
        <dbReference type="PROSITE" id="PS51766"/>
    </source>
</evidence>
<dbReference type="RefSeq" id="WP_235117894.1">
    <property type="nucleotide sequence ID" value="NZ_CP090978.1"/>
</dbReference>
<dbReference type="Proteomes" id="UP001649230">
    <property type="component" value="Chromosome"/>
</dbReference>
<dbReference type="Gene3D" id="3.40.50.1110">
    <property type="entry name" value="SGNH hydrolase"/>
    <property type="match status" value="1"/>
</dbReference>
<dbReference type="InterPro" id="IPR036116">
    <property type="entry name" value="FN3_sf"/>
</dbReference>
<dbReference type="Pfam" id="PF07554">
    <property type="entry name" value="FIVAR"/>
    <property type="match status" value="1"/>
</dbReference>
<dbReference type="CDD" id="cd00063">
    <property type="entry name" value="FN3"/>
    <property type="match status" value="1"/>
</dbReference>
<dbReference type="Gene3D" id="1.20.1270.90">
    <property type="entry name" value="AF1782-like"/>
    <property type="match status" value="1"/>
</dbReference>
<organism evidence="5 6">
    <name type="scientific">Paenibacillus hexagrammi</name>
    <dbReference type="NCBI Taxonomy" id="2908839"/>
    <lineage>
        <taxon>Bacteria</taxon>
        <taxon>Bacillati</taxon>
        <taxon>Bacillota</taxon>
        <taxon>Bacilli</taxon>
        <taxon>Bacillales</taxon>
        <taxon>Paenibacillaceae</taxon>
        <taxon>Paenibacillus</taxon>
    </lineage>
</organism>
<comment type="similarity">
    <text evidence="1">Belongs to the 'GDSL' lipolytic enzyme family.</text>
</comment>
<dbReference type="Pfam" id="PF00963">
    <property type="entry name" value="Cohesin"/>
    <property type="match status" value="1"/>
</dbReference>
<dbReference type="SUPFAM" id="SSF63446">
    <property type="entry name" value="Type I dockerin domain"/>
    <property type="match status" value="1"/>
</dbReference>
<dbReference type="InterPro" id="IPR003961">
    <property type="entry name" value="FN3_dom"/>
</dbReference>
<evidence type="ECO:0000256" key="2">
    <source>
        <dbReference type="ARBA" id="ARBA00022801"/>
    </source>
</evidence>
<evidence type="ECO:0000313" key="5">
    <source>
        <dbReference type="EMBL" id="UJF31548.1"/>
    </source>
</evidence>
<accession>A0ABY3SC29</accession>
<evidence type="ECO:0000256" key="1">
    <source>
        <dbReference type="ARBA" id="ARBA00008668"/>
    </source>
</evidence>
<dbReference type="InterPro" id="IPR008965">
    <property type="entry name" value="CBM2/CBM3_carb-bd_dom_sf"/>
</dbReference>
<dbReference type="SUPFAM" id="SSF49384">
    <property type="entry name" value="Carbohydrate-binding domain"/>
    <property type="match status" value="1"/>
</dbReference>
<dbReference type="InterPro" id="IPR036439">
    <property type="entry name" value="Dockerin_dom_sf"/>
</dbReference>
<dbReference type="CDD" id="cd01821">
    <property type="entry name" value="Rhamnogalacturan_acetylesterase_like"/>
    <property type="match status" value="1"/>
</dbReference>
<keyword evidence="2" id="KW-0378">Hydrolase</keyword>
<dbReference type="InterPro" id="IPR037459">
    <property type="entry name" value="RhgT-like"/>
</dbReference>
<dbReference type="Gene3D" id="2.60.40.680">
    <property type="match status" value="1"/>
</dbReference>
<dbReference type="PANTHER" id="PTHR43695">
    <property type="entry name" value="PUTATIVE (AFU_ORTHOLOGUE AFUA_2G17250)-RELATED"/>
    <property type="match status" value="1"/>
</dbReference>
<proteinExistence type="inferred from homology"/>
<protein>
    <submittedName>
        <fullName evidence="5">Cohesin domain-containing protein</fullName>
    </submittedName>
</protein>
<dbReference type="InterPro" id="IPR016134">
    <property type="entry name" value="Dockerin_dom"/>
</dbReference>
<dbReference type="InterPro" id="IPR049033">
    <property type="entry name" value="AGA-YXIM_GBD"/>
</dbReference>
<dbReference type="InterPro" id="IPR002102">
    <property type="entry name" value="Cohesin_dom"/>
</dbReference>
<dbReference type="Pfam" id="PF00041">
    <property type="entry name" value="fn3"/>
    <property type="match status" value="1"/>
</dbReference>
<feature type="domain" description="Fibronectin type-III" evidence="3">
    <location>
        <begin position="318"/>
        <end position="405"/>
    </location>
</feature>
<dbReference type="InterPro" id="IPR036514">
    <property type="entry name" value="SGNH_hydro_sf"/>
</dbReference>
<dbReference type="Gene3D" id="1.10.1330.10">
    <property type="entry name" value="Dockerin domain"/>
    <property type="match status" value="1"/>
</dbReference>
<dbReference type="InterPro" id="IPR013830">
    <property type="entry name" value="SGNH_hydro"/>
</dbReference>
<feature type="domain" description="Dockerin" evidence="4">
    <location>
        <begin position="767"/>
        <end position="829"/>
    </location>
</feature>
<name>A0ABY3SC29_9BACL</name>
<dbReference type="CDD" id="cd14254">
    <property type="entry name" value="Dockerin_II"/>
    <property type="match status" value="1"/>
</dbReference>
<dbReference type="InterPro" id="IPR008979">
    <property type="entry name" value="Galactose-bd-like_sf"/>
</dbReference>
<sequence>MDLPNGDYTVSLIAGDESEATDVAIKAETIQKVQETSKEAGEYLETSFDIALIDGQLNLQFSGTAPKINAIVITKLPERQAGEKPDVYIAGDSTVQTYDPYWRPQAGWGQMIPKFFTDDVHFLNKAIGGRSSKSFIVEGRLDEILREIKPGDYFLVQFGHNDSTISVPERYASVADYKVYLKSYVNGARQRGATPILVTPMGRRSFDEATGKFNVSFAGYVAGMKEVAQELNVKLVDLSTLSVAYYDSIGPAASLSVFLHVEPGVYAAFPNGDADDTHFQEYGAIQLARLLSGGIRELSLPLSGYVKDIEVPAEVPAKPTGLTASSISNAAAVLKWDTVTGADIYRIYRKLATDTDYTMVGSSTIPTASIGSMQDNTTYDVRISAVNGRGESDMSDRLSITTKSATYKYDMGTVTSPVMEGYTAITFDSVYTPEKGYGITSTEGMITRERTGGNELTNDWLGYFSNNWEFKVDVPNGTYAVKLYVGDYLGTAKTDVTVEGQSYGTVSAPSKSVTEKVINEVNVTDGQINFVFGGATGIVNGVELTPLDQSPVSDETSTTLTGSSTVASGQPFYLTYGLSGITENVYAQDLTITYDPNQVEFVSAESLQEGYQMLAVSDPEATPGSVRIIAAALGQDSALQAGGDLLKLNWKALSQSGEAAILVSKAILANGEGTESAALGTSKTIQIQATADKTTLLTAIADAQAKHDSAIEGDHAGQYPAGAKAALQTAIDQAKTIVNDASATQEQVEQAVQELNTAVQAFLSSVHTASPGDMNGDGAFTVGDLAIVAAAYGKTSADAEWSSYQEADIVQDGIIDIQDLAAVASKILE</sequence>
<dbReference type="EMBL" id="CP090978">
    <property type="protein sequence ID" value="UJF31548.1"/>
    <property type="molecule type" value="Genomic_DNA"/>
</dbReference>
<keyword evidence="6" id="KW-1185">Reference proteome</keyword>
<dbReference type="SUPFAM" id="SSF49785">
    <property type="entry name" value="Galactose-binding domain-like"/>
    <property type="match status" value="2"/>
</dbReference>
<dbReference type="InterPro" id="IPR013783">
    <property type="entry name" value="Ig-like_fold"/>
</dbReference>
<dbReference type="Gene3D" id="2.60.120.430">
    <property type="entry name" value="Galactose-binding lectin"/>
    <property type="match status" value="2"/>
</dbReference>
<gene>
    <name evidence="5" type="ORF">L0M14_17225</name>
</gene>
<reference evidence="5 6" key="1">
    <citation type="journal article" date="2024" name="Int. J. Syst. Evol. Microbiol.">
        <title>Paenibacillus hexagrammi sp. nov., a novel bacterium isolated from the gut content of Hexagrammos agrammus.</title>
        <authorList>
            <person name="Jung H.K."/>
            <person name="Kim D.G."/>
            <person name="Zin H."/>
            <person name="Park J."/>
            <person name="Jung H."/>
            <person name="Kim Y.O."/>
            <person name="Kong H.J."/>
            <person name="Kim J.W."/>
            <person name="Kim Y.S."/>
        </authorList>
    </citation>
    <scope>NUCLEOTIDE SEQUENCE [LARGE SCALE GENOMIC DNA]</scope>
    <source>
        <strain evidence="5 6">YPD9-1</strain>
    </source>
</reference>
<evidence type="ECO:0000259" key="3">
    <source>
        <dbReference type="PROSITE" id="PS50853"/>
    </source>
</evidence>
<evidence type="ECO:0000313" key="6">
    <source>
        <dbReference type="Proteomes" id="UP001649230"/>
    </source>
</evidence>
<dbReference type="CDD" id="cd08547">
    <property type="entry name" value="Type_II_cohesin"/>
    <property type="match status" value="1"/>
</dbReference>
<dbReference type="SUPFAM" id="SSF52266">
    <property type="entry name" value="SGNH hydrolase"/>
    <property type="match status" value="1"/>
</dbReference>
<dbReference type="PROSITE" id="PS51766">
    <property type="entry name" value="DOCKERIN"/>
    <property type="match status" value="1"/>
</dbReference>
<dbReference type="SMART" id="SM00060">
    <property type="entry name" value="FN3"/>
    <property type="match status" value="1"/>
</dbReference>
<dbReference type="Gene3D" id="2.60.40.10">
    <property type="entry name" value="Immunoglobulins"/>
    <property type="match status" value="1"/>
</dbReference>
<dbReference type="SUPFAM" id="SSF49265">
    <property type="entry name" value="Fibronectin type III"/>
    <property type="match status" value="1"/>
</dbReference>
<dbReference type="PANTHER" id="PTHR43695:SF1">
    <property type="entry name" value="RHAMNOGALACTURONAN ACETYLESTERASE"/>
    <property type="match status" value="1"/>
</dbReference>
<dbReference type="Pfam" id="PF13472">
    <property type="entry name" value="Lipase_GDSL_2"/>
    <property type="match status" value="1"/>
</dbReference>